<dbReference type="InterPro" id="IPR044878">
    <property type="entry name" value="UbiA_sf"/>
</dbReference>
<evidence type="ECO:0000256" key="3">
    <source>
        <dbReference type="ARBA" id="ARBA00022692"/>
    </source>
</evidence>
<feature type="transmembrane region" description="Helical" evidence="6">
    <location>
        <begin position="389"/>
        <end position="410"/>
    </location>
</feature>
<proteinExistence type="predicted"/>
<feature type="transmembrane region" description="Helical" evidence="6">
    <location>
        <begin position="451"/>
        <end position="473"/>
    </location>
</feature>
<gene>
    <name evidence="7" type="ORF">A2W18_13135</name>
</gene>
<evidence type="ECO:0000256" key="1">
    <source>
        <dbReference type="ARBA" id="ARBA00004141"/>
    </source>
</evidence>
<comment type="subcellular location">
    <subcellularLocation>
        <location evidence="1">Membrane</location>
        <topology evidence="1">Multi-pass membrane protein</topology>
    </subcellularLocation>
</comment>
<organism evidence="7 8">
    <name type="scientific">Candidatus Muproteobacteria bacterium RBG_16_60_9</name>
    <dbReference type="NCBI Taxonomy" id="1817755"/>
    <lineage>
        <taxon>Bacteria</taxon>
        <taxon>Pseudomonadati</taxon>
        <taxon>Pseudomonadota</taxon>
        <taxon>Candidatus Muproteobacteria</taxon>
    </lineage>
</organism>
<dbReference type="GO" id="GO:0016765">
    <property type="term" value="F:transferase activity, transferring alkyl or aryl (other than methyl) groups"/>
    <property type="evidence" value="ECO:0007669"/>
    <property type="project" value="InterPro"/>
</dbReference>
<comment type="caution">
    <text evidence="7">The sequence shown here is derived from an EMBL/GenBank/DDBJ whole genome shotgun (WGS) entry which is preliminary data.</text>
</comment>
<dbReference type="AlphaFoldDB" id="A0A1F6V048"/>
<evidence type="ECO:0000313" key="7">
    <source>
        <dbReference type="EMBL" id="OGI63035.1"/>
    </source>
</evidence>
<dbReference type="GO" id="GO:0016020">
    <property type="term" value="C:membrane"/>
    <property type="evidence" value="ECO:0007669"/>
    <property type="project" value="UniProtKB-SubCell"/>
</dbReference>
<feature type="transmembrane region" description="Helical" evidence="6">
    <location>
        <begin position="340"/>
        <end position="359"/>
    </location>
</feature>
<dbReference type="NCBIfam" id="NF006088">
    <property type="entry name" value="PRK08238.1"/>
    <property type="match status" value="1"/>
</dbReference>
<dbReference type="Pfam" id="PF01040">
    <property type="entry name" value="UbiA"/>
    <property type="match status" value="1"/>
</dbReference>
<dbReference type="SUPFAM" id="SSF56784">
    <property type="entry name" value="HAD-like"/>
    <property type="match status" value="1"/>
</dbReference>
<feature type="transmembrane region" description="Helical" evidence="6">
    <location>
        <begin position="422"/>
        <end position="439"/>
    </location>
</feature>
<dbReference type="Gene3D" id="1.10.357.140">
    <property type="entry name" value="UbiA prenyltransferase"/>
    <property type="match status" value="1"/>
</dbReference>
<dbReference type="Gene3D" id="3.40.50.1000">
    <property type="entry name" value="HAD superfamily/HAD-like"/>
    <property type="match status" value="1"/>
</dbReference>
<dbReference type="InterPro" id="IPR023214">
    <property type="entry name" value="HAD_sf"/>
</dbReference>
<feature type="transmembrane region" description="Helical" evidence="6">
    <location>
        <begin position="263"/>
        <end position="281"/>
    </location>
</feature>
<accession>A0A1F6V048</accession>
<evidence type="ECO:0000256" key="2">
    <source>
        <dbReference type="ARBA" id="ARBA00022475"/>
    </source>
</evidence>
<dbReference type="PANTHER" id="PTHR42723:SF1">
    <property type="entry name" value="CHLOROPHYLL SYNTHASE, CHLOROPLASTIC"/>
    <property type="match status" value="1"/>
</dbReference>
<dbReference type="Proteomes" id="UP000179076">
    <property type="component" value="Unassembled WGS sequence"/>
</dbReference>
<dbReference type="PANTHER" id="PTHR42723">
    <property type="entry name" value="CHLOROPHYLL SYNTHASE"/>
    <property type="match status" value="1"/>
</dbReference>
<dbReference type="InterPro" id="IPR036412">
    <property type="entry name" value="HAD-like_sf"/>
</dbReference>
<dbReference type="Pfam" id="PF12710">
    <property type="entry name" value="HAD"/>
    <property type="match status" value="1"/>
</dbReference>
<keyword evidence="4 6" id="KW-1133">Transmembrane helix</keyword>
<sequence>MARYKKNSPPLCVDLDGTLVRTDTLVEQLLTLARRPPAVLLRLLPALLRGKAKFKSAVSGEVDLDVSTLPYNRELLAYLRQQKSSGRKIVLATAANQRIAHAVAKHLQLFDAVIASNDRHNLRGRAKGDALRNQFGNSGFTYAGNDHMDLPIWHLARAAVVVNAPTRLIQQVRDLVTVEHQFDRQVSRWRALLRAMRPYQWIKNGLVFVPMMTAGAFLDAISWLYAATAFASFCATASGIYLINDLFDVDADRRHRQKYTRPFASGDLPLGVGLIAAPLLLALGLSIALYAGVALLVTGYAVLSITYSIKLKELPLVDIFALSLLYTVRMLAGGDATDHSVSLWLLGFSGFFFFSLATIKRVAELKATDPQEAASLLARRGYSPGDVSALQAMGIGSSFVSALVLALYVQDNTAIHHQYPKFLWGIVPLILFWQCRLWLSTSRGYMLDDPIVYSAKDWVTYVVALAVIAVLAIDTLY</sequence>
<protein>
    <recommendedName>
        <fullName evidence="9">Prenyltransferase</fullName>
    </recommendedName>
</protein>
<keyword evidence="3 6" id="KW-0812">Transmembrane</keyword>
<evidence type="ECO:0000313" key="8">
    <source>
        <dbReference type="Proteomes" id="UP000179076"/>
    </source>
</evidence>
<evidence type="ECO:0008006" key="9">
    <source>
        <dbReference type="Google" id="ProtNLM"/>
    </source>
</evidence>
<feature type="transmembrane region" description="Helical" evidence="6">
    <location>
        <begin position="287"/>
        <end position="309"/>
    </location>
</feature>
<evidence type="ECO:0000256" key="5">
    <source>
        <dbReference type="ARBA" id="ARBA00023136"/>
    </source>
</evidence>
<evidence type="ECO:0000256" key="6">
    <source>
        <dbReference type="SAM" id="Phobius"/>
    </source>
</evidence>
<feature type="transmembrane region" description="Helical" evidence="6">
    <location>
        <begin position="224"/>
        <end position="243"/>
    </location>
</feature>
<dbReference type="CDD" id="cd13963">
    <property type="entry name" value="PT_UbiA_2"/>
    <property type="match status" value="1"/>
</dbReference>
<name>A0A1F6V048_9PROT</name>
<keyword evidence="5 6" id="KW-0472">Membrane</keyword>
<keyword evidence="2" id="KW-1003">Cell membrane</keyword>
<feature type="transmembrane region" description="Helical" evidence="6">
    <location>
        <begin position="316"/>
        <end position="334"/>
    </location>
</feature>
<evidence type="ECO:0000256" key="4">
    <source>
        <dbReference type="ARBA" id="ARBA00022989"/>
    </source>
</evidence>
<dbReference type="EMBL" id="MFSP01000163">
    <property type="protein sequence ID" value="OGI63035.1"/>
    <property type="molecule type" value="Genomic_DNA"/>
</dbReference>
<reference evidence="7 8" key="1">
    <citation type="journal article" date="2016" name="Nat. Commun.">
        <title>Thousands of microbial genomes shed light on interconnected biogeochemical processes in an aquifer system.</title>
        <authorList>
            <person name="Anantharaman K."/>
            <person name="Brown C.T."/>
            <person name="Hug L.A."/>
            <person name="Sharon I."/>
            <person name="Castelle C.J."/>
            <person name="Probst A.J."/>
            <person name="Thomas B.C."/>
            <person name="Singh A."/>
            <person name="Wilkins M.J."/>
            <person name="Karaoz U."/>
            <person name="Brodie E.L."/>
            <person name="Williams K.H."/>
            <person name="Hubbard S.S."/>
            <person name="Banfield J.F."/>
        </authorList>
    </citation>
    <scope>NUCLEOTIDE SEQUENCE [LARGE SCALE GENOMIC DNA]</scope>
</reference>
<dbReference type="InterPro" id="IPR050475">
    <property type="entry name" value="Prenyltransferase_related"/>
</dbReference>
<dbReference type="InterPro" id="IPR000537">
    <property type="entry name" value="UbiA_prenyltransferase"/>
</dbReference>